<organism evidence="2 3">
    <name type="scientific">Oceanisphaera arctica</name>
    <dbReference type="NCBI Taxonomy" id="641510"/>
    <lineage>
        <taxon>Bacteria</taxon>
        <taxon>Pseudomonadati</taxon>
        <taxon>Pseudomonadota</taxon>
        <taxon>Gammaproteobacteria</taxon>
        <taxon>Aeromonadales</taxon>
        <taxon>Aeromonadaceae</taxon>
        <taxon>Oceanisphaera</taxon>
    </lineage>
</organism>
<evidence type="ECO:0000313" key="2">
    <source>
        <dbReference type="EMBL" id="PPL15475.1"/>
    </source>
</evidence>
<dbReference type="EMBL" id="MPZM01000031">
    <property type="protein sequence ID" value="PPL15475.1"/>
    <property type="molecule type" value="Genomic_DNA"/>
</dbReference>
<dbReference type="AlphaFoldDB" id="A0A2P5TK93"/>
<name>A0A2P5TK93_9GAMM</name>
<evidence type="ECO:0000313" key="3">
    <source>
        <dbReference type="Proteomes" id="UP000242231"/>
    </source>
</evidence>
<reference evidence="3" key="1">
    <citation type="submission" date="2016-11" db="EMBL/GenBank/DDBJ databases">
        <authorList>
            <person name="Sisinthy S."/>
            <person name="Ara S."/>
            <person name="Gundlapally S.R."/>
        </authorList>
    </citation>
    <scope>NUCLEOTIDE SEQUENCE [LARGE SCALE GENOMIC DNA]</scope>
    <source>
        <strain evidence="3">V1-41</strain>
    </source>
</reference>
<dbReference type="RefSeq" id="WP_104487066.1">
    <property type="nucleotide sequence ID" value="NZ_BMYB01000002.1"/>
</dbReference>
<keyword evidence="3" id="KW-1185">Reference proteome</keyword>
<proteinExistence type="predicted"/>
<protein>
    <submittedName>
        <fullName evidence="2">Uncharacterized protein</fullName>
    </submittedName>
</protein>
<sequence>MKLTKNERLRRHFAAGGCALSHVEIAAMFDISPAAAANLITYLESKGCNRWLATVERRERRYLIDLKLVGPEQTVSDQIRAIMTEDPRVKTAALVSRFGCSDGLVHNIRRELAGTCKRKAPKDKQASSRRRPGEGATPARHWPDEVPHLARAARFRQLWPVRAQA</sequence>
<feature type="region of interest" description="Disordered" evidence="1">
    <location>
        <begin position="116"/>
        <end position="145"/>
    </location>
</feature>
<comment type="caution">
    <text evidence="2">The sequence shown here is derived from an EMBL/GenBank/DDBJ whole genome shotgun (WGS) entry which is preliminary data.</text>
</comment>
<dbReference type="Proteomes" id="UP000242231">
    <property type="component" value="Unassembled WGS sequence"/>
</dbReference>
<accession>A0A2P5TK93</accession>
<gene>
    <name evidence="2" type="ORF">UN63_12415</name>
</gene>
<evidence type="ECO:0000256" key="1">
    <source>
        <dbReference type="SAM" id="MobiDB-lite"/>
    </source>
</evidence>